<feature type="signal peptide" evidence="1">
    <location>
        <begin position="1"/>
        <end position="26"/>
    </location>
</feature>
<name>A0A937AML8_9BACT</name>
<dbReference type="NCBIfam" id="TIGR04183">
    <property type="entry name" value="Por_Secre_tail"/>
    <property type="match status" value="1"/>
</dbReference>
<protein>
    <submittedName>
        <fullName evidence="3">Choice-of-anchor J domain-containing protein</fullName>
    </submittedName>
</protein>
<dbReference type="Pfam" id="PF00932">
    <property type="entry name" value="LTD"/>
    <property type="match status" value="1"/>
</dbReference>
<dbReference type="EMBL" id="JAERQG010000003">
    <property type="protein sequence ID" value="MBL0766318.1"/>
    <property type="molecule type" value="Genomic_DNA"/>
</dbReference>
<evidence type="ECO:0000313" key="3">
    <source>
        <dbReference type="EMBL" id="MBL0766318.1"/>
    </source>
</evidence>
<evidence type="ECO:0000259" key="2">
    <source>
        <dbReference type="PROSITE" id="PS51841"/>
    </source>
</evidence>
<dbReference type="NCBIfam" id="NF038128">
    <property type="entry name" value="choice_anch_J"/>
    <property type="match status" value="1"/>
</dbReference>
<organism evidence="3 4">
    <name type="scientific">Marivirga atlantica</name>
    <dbReference type="NCBI Taxonomy" id="1548457"/>
    <lineage>
        <taxon>Bacteria</taxon>
        <taxon>Pseudomonadati</taxon>
        <taxon>Bacteroidota</taxon>
        <taxon>Cytophagia</taxon>
        <taxon>Cytophagales</taxon>
        <taxon>Marivirgaceae</taxon>
        <taxon>Marivirga</taxon>
    </lineage>
</organism>
<dbReference type="InterPro" id="IPR036116">
    <property type="entry name" value="FN3_sf"/>
</dbReference>
<keyword evidence="1" id="KW-0732">Signal</keyword>
<dbReference type="Pfam" id="PF18962">
    <property type="entry name" value="Por_Secre_tail"/>
    <property type="match status" value="1"/>
</dbReference>
<sequence>MKQFYQKILTLGLTALLFFTASNVMGQGTEDFTNSNATGSYSDNSFTGNDGITWTYVASRDGNNDANSSGINLPALMLRRDTEPSKITSSTISGGIGDFSIKLYKGFTGGGDRQVELFVNGVSKGTSTAFDDFTEHVFTVEDINIDGDVIIEIVNITSKQVIIDDISWTGFVACSAPTTQATFGAFTGTGDNATTINFTRGDGDGVIILAKEGSAVDATPSSGTAYSANAAFGSGDEIGTGNFVVYNETGTTEDLTALALGTTYHFAAFEYNTTGTCYLTPGATTDVTTTGDALPEIISAVTPATETSNDIIITFSEDVSFTTEGGFAIEIGTPLATIQSQTQTASNEITLTIAEDISKNSEEIILSYNAFVSGASIVDGGSQALQNTNETIVNNTTLNLVANVTEARALSSGEDVRITGGVIVTYLTGNTRNQFFIQDADAGLLVDDNSGTVTTSYNAGDEIINFQGTLSSFSGVTQFVPAADPGAANSTGNTITPVVVTIADHNANPDIYESRVLRFNEVTFNEADGTATFDAQASATSTLNDGANTLDFDADISNAFSDFVNIDYATNVIPQGRLDVIAIGRDSKVSSRSAADIQDNYEPIFTQAPAASTPTVSAFDVTFRMDEPGRVYYTLEPAPNTGIPAEVVLTSLDFVDYTDVTADGTISLTGLEDGTEYFVHIIAVDDEGTPNEQTSTTVVSATTEAVVFDATSDIVAASSPIGAATLSSVANADTDAVNVFNFTVTDDNATDTEPTTINTITIENNNSATWSSIIEGASITDGVTAMTATSITDSEITFDASATPYIVTGGGELTFTLSVWLQTAQTDGTELSFTIPTAHGFESDAAGSVIKATLDAAVTSTTHTIDVVATTFATTSPARVKPSTDFAVSAVAQDANGNTDVAARSIDVSVAAGTLGTLTSVTGLTGQAMTAGEFTFADLQYDAEEDIVLDIADGSILASTDLIIVSDASVEDFANSNATSSYAASSFIGNNGIEWSYVESRDANNDTNGSGIDLPALMLRRISDNSKITSSTISGGIGDFSVKLYKGFTGAGERQVSLYINGDSITSSTPFDNFDEQIFEVTDVNIDGDFVLEIRNKATGQIIIDDITWTSYVDLCTEPTTQATALGATVVDNNTIDLAWTVGNGDATLVLAKQGTAVDADPEILNAYTADAAFGAGTELGSGNFVVYNGADAAVQVTGLTQGTSYHFAAYAFNTANNCYYLVDPALANVTTTSNNDSDSDISAADAPIAAATIPATTTTAGSAVDVFSFKISDLGTADAEPTIVNSVTIVPGASNTAAWSTVLAGATLSTNTFSAENATITDAGITFDLSTNAFTVNDGADSTLTLSVYLNAAQVDGDVVSFAIPAAHEFVADGVGSLFAETVTGATSNDHIINVEATTLVLTANTTSNTDTPFTIGVSAEDANGNLDTGARTVVVSGGGSGTLTGTTDLTLTDGVGTFTGLSYDTEETVTFTVTDGTLSATTDITFSTPSANNNLFFSEYGEGSSNNKYIEIYNATSADFDLSTVEVKQSNNGSGFDGHPDFPAAYSITLQGTLAAGDVYVIVNSSTNIEEIAQEGDLFLSYGDNPGDRVASFNGDDAMGLFVNGELVDLIGDPAVDPGSAWDVAGVTGGTQDHTLVRKSTVTSGNTTALGSFGTDASDSEWIVNPQNDFSNLGFHQVAGDDIPELTVVESITDFGSVENGQVSSSQSFTVAGSTLLSDIVLTVTSNYELSIDDTNFSSELTLSATNNTVAETTVFVRFAPNSGVDGVIDGLVSINTTGAVTEEITLTGSETGNPEVLFAENFENCDVTNYNTFSVTGDQEWSCTNFGQTGSAVRMNGFSSGAQENEDWLITNAVALSSAFSANFSFFSDVSFPVESVGLEVLISEDYAGSGDPTTANWTALSVTLDENGDSDSWTSSGLVDLTAYAGKSVYFAFKYNSTTDGAAQWTIDNLLVQLTNTAISSSLVVDVEGDSFDFGSVETGSVSAAQSFTVSGLYLTEDISITASSNYQVSLIENDAFDTSTTLPINPDGSLEEITVYVRFAPTAEVGGTINGTVTVNSGDIEEVVINLTASEQLVVTANTKNQLTGVMVFPNPVQNQLNVNIEQGGQFTYQVIGLQGATLIKGAGNTQQTINVSALKAGVYILEVIQEGKSFRSRVIKR</sequence>
<proteinExistence type="predicted"/>
<dbReference type="SUPFAM" id="SSF49265">
    <property type="entry name" value="Fibronectin type III"/>
    <property type="match status" value="1"/>
</dbReference>
<accession>A0A937AML8</accession>
<feature type="chain" id="PRO_5036975195" evidence="1">
    <location>
        <begin position="27"/>
        <end position="2163"/>
    </location>
</feature>
<dbReference type="RefSeq" id="WP_201922570.1">
    <property type="nucleotide sequence ID" value="NZ_JAERQG010000003.1"/>
</dbReference>
<dbReference type="InterPro" id="IPR026444">
    <property type="entry name" value="Secre_tail"/>
</dbReference>
<evidence type="ECO:0000256" key="1">
    <source>
        <dbReference type="SAM" id="SignalP"/>
    </source>
</evidence>
<evidence type="ECO:0000313" key="4">
    <source>
        <dbReference type="Proteomes" id="UP000642920"/>
    </source>
</evidence>
<dbReference type="PROSITE" id="PS51841">
    <property type="entry name" value="LTD"/>
    <property type="match status" value="1"/>
</dbReference>
<keyword evidence="4" id="KW-1185">Reference proteome</keyword>
<dbReference type="InterPro" id="IPR003961">
    <property type="entry name" value="FN3_dom"/>
</dbReference>
<comment type="caution">
    <text evidence="3">The sequence shown here is derived from an EMBL/GenBank/DDBJ whole genome shotgun (WGS) entry which is preliminary data.</text>
</comment>
<dbReference type="Proteomes" id="UP000642920">
    <property type="component" value="Unassembled WGS sequence"/>
</dbReference>
<dbReference type="InterPro" id="IPR001322">
    <property type="entry name" value="Lamin_tail_dom"/>
</dbReference>
<gene>
    <name evidence="3" type="ORF">JKP34_13710</name>
</gene>
<reference evidence="3" key="1">
    <citation type="submission" date="2021-01" db="EMBL/GenBank/DDBJ databases">
        <title>Marivirga sp. nov., isolated from intertidal surface sediments.</title>
        <authorList>
            <person name="Zhang M."/>
        </authorList>
    </citation>
    <scope>NUCLEOTIDE SEQUENCE</scope>
    <source>
        <strain evidence="3">SM1354</strain>
    </source>
</reference>
<feature type="domain" description="LTD" evidence="2">
    <location>
        <begin position="1484"/>
        <end position="1633"/>
    </location>
</feature>
<dbReference type="SMART" id="SM00060">
    <property type="entry name" value="FN3"/>
    <property type="match status" value="2"/>
</dbReference>